<protein>
    <submittedName>
        <fullName evidence="1">Uncharacterized protein</fullName>
    </submittedName>
</protein>
<sequence>MVLGLGRAVKARACSRASTEWELASFAVVVGRALSLERAKCCGRHHGTVDTPTKFWCCQYCNDDVDNGDGDGDDDDGEACFELMLCVYRVVQSRFKMCKSARRREKS</sequence>
<evidence type="ECO:0000313" key="2">
    <source>
        <dbReference type="Proteomes" id="UP000070501"/>
    </source>
</evidence>
<dbReference type="EMBL" id="KQ964249">
    <property type="protein sequence ID" value="KXJ92477.1"/>
    <property type="molecule type" value="Genomic_DNA"/>
</dbReference>
<gene>
    <name evidence="1" type="ORF">Micbo1qcDRAFT_162776</name>
</gene>
<dbReference type="Proteomes" id="UP000070501">
    <property type="component" value="Unassembled WGS sequence"/>
</dbReference>
<dbReference type="InParanoid" id="A0A136J5K8"/>
<evidence type="ECO:0000313" key="1">
    <source>
        <dbReference type="EMBL" id="KXJ92477.1"/>
    </source>
</evidence>
<feature type="non-terminal residue" evidence="1">
    <location>
        <position position="107"/>
    </location>
</feature>
<name>A0A136J5K8_9PEZI</name>
<dbReference type="AlphaFoldDB" id="A0A136J5K8"/>
<reference evidence="2" key="1">
    <citation type="submission" date="2016-02" db="EMBL/GenBank/DDBJ databases">
        <title>Draft genome sequence of Microdochium bolleyi, a fungal endophyte of beachgrass.</title>
        <authorList>
            <consortium name="DOE Joint Genome Institute"/>
            <person name="David A.S."/>
            <person name="May G."/>
            <person name="Haridas S."/>
            <person name="Lim J."/>
            <person name="Wang M."/>
            <person name="Labutti K."/>
            <person name="Lipzen A."/>
            <person name="Barry K."/>
            <person name="Grigoriev I.V."/>
        </authorList>
    </citation>
    <scope>NUCLEOTIDE SEQUENCE [LARGE SCALE GENOMIC DNA]</scope>
    <source>
        <strain evidence="2">J235TASD1</strain>
    </source>
</reference>
<keyword evidence="2" id="KW-1185">Reference proteome</keyword>
<accession>A0A136J5K8</accession>
<proteinExistence type="predicted"/>
<organism evidence="1 2">
    <name type="scientific">Microdochium bolleyi</name>
    <dbReference type="NCBI Taxonomy" id="196109"/>
    <lineage>
        <taxon>Eukaryota</taxon>
        <taxon>Fungi</taxon>
        <taxon>Dikarya</taxon>
        <taxon>Ascomycota</taxon>
        <taxon>Pezizomycotina</taxon>
        <taxon>Sordariomycetes</taxon>
        <taxon>Xylariomycetidae</taxon>
        <taxon>Xylariales</taxon>
        <taxon>Microdochiaceae</taxon>
        <taxon>Microdochium</taxon>
    </lineage>
</organism>